<dbReference type="InterPro" id="IPR011990">
    <property type="entry name" value="TPR-like_helical_dom_sf"/>
</dbReference>
<evidence type="ECO:0000313" key="2">
    <source>
        <dbReference type="EMBL" id="ABC63652.1"/>
    </source>
</evidence>
<evidence type="ECO:0000256" key="1">
    <source>
        <dbReference type="SAM" id="SignalP"/>
    </source>
</evidence>
<evidence type="ECO:0000313" key="3">
    <source>
        <dbReference type="Proteomes" id="UP000008808"/>
    </source>
</evidence>
<keyword evidence="1" id="KW-0732">Signal</keyword>
<evidence type="ECO:0008006" key="4">
    <source>
        <dbReference type="Google" id="ProtNLM"/>
    </source>
</evidence>
<organism evidence="2 3">
    <name type="scientific">Erythrobacter litoralis (strain HTCC2594)</name>
    <dbReference type="NCBI Taxonomy" id="314225"/>
    <lineage>
        <taxon>Bacteria</taxon>
        <taxon>Pseudomonadati</taxon>
        <taxon>Pseudomonadota</taxon>
        <taxon>Alphaproteobacteria</taxon>
        <taxon>Sphingomonadales</taxon>
        <taxon>Erythrobacteraceae</taxon>
        <taxon>Erythrobacter/Porphyrobacter group</taxon>
        <taxon>Erythrobacter</taxon>
    </lineage>
</organism>
<dbReference type="Gene3D" id="1.25.40.10">
    <property type="entry name" value="Tetratricopeptide repeat domain"/>
    <property type="match status" value="1"/>
</dbReference>
<accession>Q2N9I9</accession>
<dbReference type="OrthoDB" id="7823093at2"/>
<dbReference type="AlphaFoldDB" id="Q2N9I9"/>
<dbReference type="SUPFAM" id="SSF48452">
    <property type="entry name" value="TPR-like"/>
    <property type="match status" value="1"/>
</dbReference>
<dbReference type="Proteomes" id="UP000008808">
    <property type="component" value="Chromosome"/>
</dbReference>
<dbReference type="EMBL" id="CP000157">
    <property type="protein sequence ID" value="ABC63652.1"/>
    <property type="molecule type" value="Genomic_DNA"/>
</dbReference>
<gene>
    <name evidence="2" type="ordered locus">ELI_07800</name>
</gene>
<dbReference type="HOGENOM" id="CLU_501303_0_0_5"/>
<keyword evidence="3" id="KW-1185">Reference proteome</keyword>
<feature type="chain" id="PRO_5004213193" description="Tetratricopeptide repeat protein" evidence="1">
    <location>
        <begin position="28"/>
        <end position="543"/>
    </location>
</feature>
<reference evidence="3" key="1">
    <citation type="journal article" date="2009" name="J. Bacteriol.">
        <title>Complete genome sequence of Erythrobacter litoralis HTCC2594.</title>
        <authorList>
            <person name="Oh H.M."/>
            <person name="Giovannoni S.J."/>
            <person name="Ferriera S."/>
            <person name="Johnson J."/>
            <person name="Cho J.C."/>
        </authorList>
    </citation>
    <scope>NUCLEOTIDE SEQUENCE [LARGE SCALE GENOMIC DNA]</scope>
    <source>
        <strain evidence="3">HTCC2594</strain>
    </source>
</reference>
<dbReference type="RefSeq" id="WP_011414486.1">
    <property type="nucleotide sequence ID" value="NC_007722.1"/>
</dbReference>
<feature type="signal peptide" evidence="1">
    <location>
        <begin position="1"/>
        <end position="27"/>
    </location>
</feature>
<sequence length="543" mass="58705">MNSFPSICAVALIFAAALSPVSLVAQEAPPIEVRGEDGLDRLLQSIFTGPNAAMRPQVRSALLQTDQAKKLTALETVLADLRKPSGAYAFVAGERARTLAGVGRDDEARAEFEHLIETYPQTLPLRMLAIDALSFGSEAVAAARLWMELAATEPQAARLLDGYTLDAVSGNLEAIGRLDTQAALFLALERIGYDPGSAARASGMNYAIFTNAAEDPEREDVARAALAKVADPSALQSIRADAQYSAFWPAIDMSPETLTERVADYVGQIGRDAATTRDGATGGVFLRQAVAYGDPQAVLARYGNELERAFAASADAGNAPLGFAFWVSPIAKAHLVNGQANKADALYRQAIRAFSGMDSTIKLNASANYAQFLLESGRLQEALETIEPAIAELDEREMALNARAQMLAVKVRALHLLGRLSDEEPALKAFETLARDLPALYAQTMMQIGRFDAAQRAIATNLRGSNYRLALGYLQPSFAAHLSPSERRDEGLKGQLRYDPVIVRLLKEKGRIETYEPVRIELEQWPDITPPSEVFAEPVNAAE</sequence>
<dbReference type="KEGG" id="eli:ELI_07800"/>
<protein>
    <recommendedName>
        <fullName evidence="4">Tetratricopeptide repeat protein</fullName>
    </recommendedName>
</protein>
<name>Q2N9I9_ERYLH</name>
<proteinExistence type="predicted"/>